<evidence type="ECO:0000313" key="3">
    <source>
        <dbReference type="Proteomes" id="UP001172630"/>
    </source>
</evidence>
<keyword evidence="3" id="KW-1185">Reference proteome</keyword>
<gene>
    <name evidence="2" type="ORF">PY650_35705</name>
</gene>
<evidence type="ECO:0000256" key="1">
    <source>
        <dbReference type="SAM" id="MobiDB-lite"/>
    </source>
</evidence>
<dbReference type="RefSeq" id="WP_285884780.1">
    <property type="nucleotide sequence ID" value="NZ_JARFYN010000111.1"/>
</dbReference>
<reference evidence="2" key="1">
    <citation type="submission" date="2023-06" db="EMBL/GenBank/DDBJ databases">
        <title>Phylogenetic Diversity of Rhizobium strains.</title>
        <authorList>
            <person name="Moura F.T."/>
            <person name="Helene L.C.F."/>
            <person name="Hungria M."/>
        </authorList>
    </citation>
    <scope>NUCLEOTIDE SEQUENCE</scope>
    <source>
        <strain evidence="2">CCGE524</strain>
    </source>
</reference>
<evidence type="ECO:0000313" key="2">
    <source>
        <dbReference type="EMBL" id="MDL2410796.1"/>
    </source>
</evidence>
<dbReference type="Proteomes" id="UP001172630">
    <property type="component" value="Unassembled WGS sequence"/>
</dbReference>
<feature type="region of interest" description="Disordered" evidence="1">
    <location>
        <begin position="1"/>
        <end position="20"/>
    </location>
</feature>
<proteinExistence type="predicted"/>
<comment type="caution">
    <text evidence="2">The sequence shown here is derived from an EMBL/GenBank/DDBJ whole genome shotgun (WGS) entry which is preliminary data.</text>
</comment>
<protein>
    <submittedName>
        <fullName evidence="2">Uncharacterized protein</fullName>
    </submittedName>
</protein>
<dbReference type="EMBL" id="JARFYN010000111">
    <property type="protein sequence ID" value="MDL2410796.1"/>
    <property type="molecule type" value="Genomic_DNA"/>
</dbReference>
<organism evidence="2 3">
    <name type="scientific">Rhizobium calliandrae</name>
    <dbReference type="NCBI Taxonomy" id="1312182"/>
    <lineage>
        <taxon>Bacteria</taxon>
        <taxon>Pseudomonadati</taxon>
        <taxon>Pseudomonadota</taxon>
        <taxon>Alphaproteobacteria</taxon>
        <taxon>Hyphomicrobiales</taxon>
        <taxon>Rhizobiaceae</taxon>
        <taxon>Rhizobium/Agrobacterium group</taxon>
        <taxon>Rhizobium</taxon>
    </lineage>
</organism>
<name>A0ABT7KQ87_9HYPH</name>
<sequence>MEKNINPDRYNNDHSTENLKPHRGVTFFHTQVSPVTISNRVIETIKAGYDRYIIVGQQGQDTTHLVQMPGSYSTTGTATFSGNTGFYEGNTVYHPGPMFVAGHHNQKLAVHMFKNGESGSQNALSAKETLGAKWADIVRDGVMTCTS</sequence>
<accession>A0ABT7KQ87</accession>